<dbReference type="SUPFAM" id="SSF51735">
    <property type="entry name" value="NAD(P)-binding Rossmann-fold domains"/>
    <property type="match status" value="1"/>
</dbReference>
<dbReference type="AlphaFoldDB" id="A0AAD2GXM0"/>
<dbReference type="Pfam" id="PF07993">
    <property type="entry name" value="NAD_binding_4"/>
    <property type="match status" value="1"/>
</dbReference>
<dbReference type="EMBL" id="CAVNYO010000104">
    <property type="protein sequence ID" value="CAK5265949.1"/>
    <property type="molecule type" value="Genomic_DNA"/>
</dbReference>
<dbReference type="PANTHER" id="PTHR43439">
    <property type="entry name" value="PHENYLACETATE-COENZYME A LIGASE"/>
    <property type="match status" value="1"/>
</dbReference>
<dbReference type="SUPFAM" id="SSF47336">
    <property type="entry name" value="ACP-like"/>
    <property type="match status" value="1"/>
</dbReference>
<dbReference type="InterPro" id="IPR036291">
    <property type="entry name" value="NAD(P)-bd_dom_sf"/>
</dbReference>
<keyword evidence="1" id="KW-0596">Phosphopantetheine</keyword>
<dbReference type="GO" id="GO:0031177">
    <property type="term" value="F:phosphopantetheine binding"/>
    <property type="evidence" value="ECO:0007669"/>
    <property type="project" value="InterPro"/>
</dbReference>
<reference evidence="4" key="1">
    <citation type="submission" date="2023-11" db="EMBL/GenBank/DDBJ databases">
        <authorList>
            <person name="De Vega J J."/>
            <person name="De Vega J J."/>
        </authorList>
    </citation>
    <scope>NUCLEOTIDE SEQUENCE</scope>
</reference>
<sequence>MRSSSKREINIYKERTLCEQEPGSLLQVPMAHGSFFLPKLDASQNLGRIYDFILDSKSTRVAYSFAAEESDECTDITQTELVRAACRAAHILRPAKQGADKQIVAILALSDVLIYQAVIIGCIRSGLIPFPISHRNSPAAIVHLIKATGAHRILTTHASYGHVIETLCADIAAQDPTYELSVEEMPSLGALFPRLGRECQEDAFTPYPTLTSPSTDTALILHSSGSTGFPKPIPLSHRALIETVSFGSLKSLTDEASRIAVGHLPPFHTMGNLLQHLLPVLIGATACIFPPASSATEYRIPPAATSDLALRESQRAHATCIMTVPSFVLEWARNAEDVQYLKTLDLVAFAGGPLSLKVGDALIAQGVNAVNIYGSTEGKHSACTSSLLSEHVEGGVASVVGERCSPDWSWFKFPESRVNIRWVPQGDGSYEMQFLTVDTHHPALENLPDVRGYATSDLFERHPTRADLFRIIGRADDVIIMANGEKAVPGPMEDIITANRNVSGAVMFGRERNQVGVIVEPSMSCRVDVKDEVELARFRNLIWDSVQEANEQAPAFARIYKEMIIVTGSERPMIRAAKGTIIKKPTVLMYQPDIDALYDAVEASSSAAADISPPTSWTTESLIPWLRMQATALSDKEIDVGTDLFDQGFDSLNATFLRHRIVAILKTNPAAAKAVEQNLIYAHPTIVSLAAAISSLISAGSVTAADPKAEIEAMIQKYSVGLDRGSVRNAKKAPADGDVVLITGSTGGLGSHLLAVLVGAASVRQIYAFNRHSPRASSSERQREAFRDRGFNEALLASEKIVYLEGSTWEENLGLGRDIYEQLCCSVSVIIHNAWTLDFNKSLVSFEPHIRGTRNLVDLAIGSGNARFLFTSSIASAKSWDPKLGPFPEEVQLDASIAVGNGYGEGKYVSERIIHASGLDATSFRIGQVCGSQSNGAWATTDWVPALVKSSIALRCLPSDPDGTNAWISPEAVAESIVELALRVEPPPFSINLVHPHAVSWDSVMNWIAQMLDLPLVSFENWVAALEKSAIGAGAAEFERIPALKLIDFFKSAETAGQFSTTKAQCLDSMRNLPQISPEEAKKWLSYWRGKGYLPAE</sequence>
<dbReference type="InterPro" id="IPR013120">
    <property type="entry name" value="FAR_NAD-bd"/>
</dbReference>
<keyword evidence="2" id="KW-0597">Phosphoprotein</keyword>
<dbReference type="InterPro" id="IPR051414">
    <property type="entry name" value="Adenylate-forming_Reductase"/>
</dbReference>
<dbReference type="InterPro" id="IPR020806">
    <property type="entry name" value="PKS_PP-bd"/>
</dbReference>
<dbReference type="Gene3D" id="1.10.1200.10">
    <property type="entry name" value="ACP-like"/>
    <property type="match status" value="1"/>
</dbReference>
<evidence type="ECO:0000256" key="1">
    <source>
        <dbReference type="ARBA" id="ARBA00022450"/>
    </source>
</evidence>
<evidence type="ECO:0000256" key="2">
    <source>
        <dbReference type="ARBA" id="ARBA00022553"/>
    </source>
</evidence>
<keyword evidence="5" id="KW-1185">Reference proteome</keyword>
<gene>
    <name evidence="4" type="ORF">MYCIT1_LOCUS7356</name>
</gene>
<name>A0AAD2GXM0_9AGAR</name>
<feature type="domain" description="Carrier" evidence="3">
    <location>
        <begin position="616"/>
        <end position="697"/>
    </location>
</feature>
<accession>A0AAD2GXM0</accession>
<dbReference type="SUPFAM" id="SSF56801">
    <property type="entry name" value="Acetyl-CoA synthetase-like"/>
    <property type="match status" value="1"/>
</dbReference>
<dbReference type="SMART" id="SM00823">
    <property type="entry name" value="PKS_PP"/>
    <property type="match status" value="1"/>
</dbReference>
<dbReference type="Gene3D" id="3.40.50.12780">
    <property type="entry name" value="N-terminal domain of ligase-like"/>
    <property type="match status" value="1"/>
</dbReference>
<dbReference type="Pfam" id="PF00550">
    <property type="entry name" value="PP-binding"/>
    <property type="match status" value="1"/>
</dbReference>
<dbReference type="InterPro" id="IPR009081">
    <property type="entry name" value="PP-bd_ACP"/>
</dbReference>
<dbReference type="Proteomes" id="UP001295794">
    <property type="component" value="Unassembled WGS sequence"/>
</dbReference>
<dbReference type="PANTHER" id="PTHR43439:SF2">
    <property type="entry name" value="ENZYME, PUTATIVE (JCVI)-RELATED"/>
    <property type="match status" value="1"/>
</dbReference>
<dbReference type="InterPro" id="IPR036736">
    <property type="entry name" value="ACP-like_sf"/>
</dbReference>
<dbReference type="Gene3D" id="3.40.50.720">
    <property type="entry name" value="NAD(P)-binding Rossmann-like Domain"/>
    <property type="match status" value="1"/>
</dbReference>
<proteinExistence type="predicted"/>
<dbReference type="PROSITE" id="PS00455">
    <property type="entry name" value="AMP_BINDING"/>
    <property type="match status" value="1"/>
</dbReference>
<evidence type="ECO:0000313" key="4">
    <source>
        <dbReference type="EMBL" id="CAK5265949.1"/>
    </source>
</evidence>
<dbReference type="PROSITE" id="PS50075">
    <property type="entry name" value="CARRIER"/>
    <property type="match status" value="1"/>
</dbReference>
<dbReference type="InterPro" id="IPR000873">
    <property type="entry name" value="AMP-dep_synth/lig_dom"/>
</dbReference>
<organism evidence="4 5">
    <name type="scientific">Mycena citricolor</name>
    <dbReference type="NCBI Taxonomy" id="2018698"/>
    <lineage>
        <taxon>Eukaryota</taxon>
        <taxon>Fungi</taxon>
        <taxon>Dikarya</taxon>
        <taxon>Basidiomycota</taxon>
        <taxon>Agaricomycotina</taxon>
        <taxon>Agaricomycetes</taxon>
        <taxon>Agaricomycetidae</taxon>
        <taxon>Agaricales</taxon>
        <taxon>Marasmiineae</taxon>
        <taxon>Mycenaceae</taxon>
        <taxon>Mycena</taxon>
    </lineage>
</organism>
<comment type="caution">
    <text evidence="4">The sequence shown here is derived from an EMBL/GenBank/DDBJ whole genome shotgun (WGS) entry which is preliminary data.</text>
</comment>
<dbReference type="Pfam" id="PF23562">
    <property type="entry name" value="AMP-binding_C_3"/>
    <property type="match status" value="1"/>
</dbReference>
<evidence type="ECO:0000259" key="3">
    <source>
        <dbReference type="PROSITE" id="PS50075"/>
    </source>
</evidence>
<dbReference type="InterPro" id="IPR042099">
    <property type="entry name" value="ANL_N_sf"/>
</dbReference>
<dbReference type="InterPro" id="IPR020845">
    <property type="entry name" value="AMP-binding_CS"/>
</dbReference>
<dbReference type="Pfam" id="PF00501">
    <property type="entry name" value="AMP-binding"/>
    <property type="match status" value="1"/>
</dbReference>
<evidence type="ECO:0000313" key="5">
    <source>
        <dbReference type="Proteomes" id="UP001295794"/>
    </source>
</evidence>
<protein>
    <recommendedName>
        <fullName evidence="3">Carrier domain-containing protein</fullName>
    </recommendedName>
</protein>